<gene>
    <name evidence="1" type="primary">cfa_1</name>
    <name evidence="1" type="ORF">Pan54_01940</name>
</gene>
<dbReference type="SUPFAM" id="SSF53335">
    <property type="entry name" value="S-adenosyl-L-methionine-dependent methyltransferases"/>
    <property type="match status" value="1"/>
</dbReference>
<organism evidence="1 2">
    <name type="scientific">Rubinisphaera italica</name>
    <dbReference type="NCBI Taxonomy" id="2527969"/>
    <lineage>
        <taxon>Bacteria</taxon>
        <taxon>Pseudomonadati</taxon>
        <taxon>Planctomycetota</taxon>
        <taxon>Planctomycetia</taxon>
        <taxon>Planctomycetales</taxon>
        <taxon>Planctomycetaceae</taxon>
        <taxon>Rubinisphaera</taxon>
    </lineage>
</organism>
<dbReference type="RefSeq" id="WP_146501625.1">
    <property type="nucleotide sequence ID" value="NZ_SJPG01000001.1"/>
</dbReference>
<dbReference type="Pfam" id="PF02353">
    <property type="entry name" value="CMAS"/>
    <property type="match status" value="1"/>
</dbReference>
<dbReference type="Proteomes" id="UP000316095">
    <property type="component" value="Unassembled WGS sequence"/>
</dbReference>
<dbReference type="EMBL" id="SJPG01000001">
    <property type="protein sequence ID" value="TWT59488.1"/>
    <property type="molecule type" value="Genomic_DNA"/>
</dbReference>
<proteinExistence type="predicted"/>
<keyword evidence="2" id="KW-1185">Reference proteome</keyword>
<dbReference type="CDD" id="cd02440">
    <property type="entry name" value="AdoMet_MTases"/>
    <property type="match status" value="1"/>
</dbReference>
<dbReference type="PANTHER" id="PTHR43832:SF1">
    <property type="entry name" value="S-ADENOSYL-L-METHIONINE-DEPENDENT METHYLTRANSFERASES SUPERFAMILY PROTEIN"/>
    <property type="match status" value="1"/>
</dbReference>
<sequence length="351" mass="41342">MYEQLFSTALYQAEQGRLPDAVVRQGIRQLLTQRRREREQGTCTDHQERLQAFLDDARSSPVAVVPEKANEQHYEVPAEFFKLALGPQRKYSCCFYESPETRLAQAESKALELTCQQAEIKNGQAILELGCGWGSLSLWMARRYPESQIVAVSNSASQKAYIDQQIQTLELNNLKIVTADMNTFAPEGIFDRVVSLEMFEHMRNHELLMERIASWLNPGGKLYVHIFCHKDHPYLYLSSGPQDWMSEHFFSGGMMPSDELLLHYQKDLVLERRWRWNGKHYQLTCEDWLKRTDAAREEILKIFETTYGAENARQWFYRWRMFFMACAELFGYRDGNEWWVSHYRFVKREAK</sequence>
<dbReference type="InterPro" id="IPR029063">
    <property type="entry name" value="SAM-dependent_MTases_sf"/>
</dbReference>
<dbReference type="PANTHER" id="PTHR43832">
    <property type="match status" value="1"/>
</dbReference>
<dbReference type="OrthoDB" id="9782855at2"/>
<accession>A0A5C5X9J7</accession>
<protein>
    <submittedName>
        <fullName evidence="1">Cyclopropane-fatty-acyl-phospholipid synthase</fullName>
        <ecNumber evidence="1">2.1.1.79</ecNumber>
    </submittedName>
</protein>
<evidence type="ECO:0000313" key="2">
    <source>
        <dbReference type="Proteomes" id="UP000316095"/>
    </source>
</evidence>
<dbReference type="GO" id="GO:0008825">
    <property type="term" value="F:cyclopropane-fatty-acyl-phospholipid synthase activity"/>
    <property type="evidence" value="ECO:0007669"/>
    <property type="project" value="UniProtKB-EC"/>
</dbReference>
<keyword evidence="1" id="KW-0808">Transferase</keyword>
<reference evidence="1 2" key="1">
    <citation type="submission" date="2019-02" db="EMBL/GenBank/DDBJ databases">
        <title>Deep-cultivation of Planctomycetes and their phenomic and genomic characterization uncovers novel biology.</title>
        <authorList>
            <person name="Wiegand S."/>
            <person name="Jogler M."/>
            <person name="Boedeker C."/>
            <person name="Pinto D."/>
            <person name="Vollmers J."/>
            <person name="Rivas-Marin E."/>
            <person name="Kohn T."/>
            <person name="Peeters S.H."/>
            <person name="Heuer A."/>
            <person name="Rast P."/>
            <person name="Oberbeckmann S."/>
            <person name="Bunk B."/>
            <person name="Jeske O."/>
            <person name="Meyerdierks A."/>
            <person name="Storesund J.E."/>
            <person name="Kallscheuer N."/>
            <person name="Luecker S."/>
            <person name="Lage O.M."/>
            <person name="Pohl T."/>
            <person name="Merkel B.J."/>
            <person name="Hornburger P."/>
            <person name="Mueller R.-W."/>
            <person name="Bruemmer F."/>
            <person name="Labrenz M."/>
            <person name="Spormann A.M."/>
            <person name="Op Den Camp H."/>
            <person name="Overmann J."/>
            <person name="Amann R."/>
            <person name="Jetten M.S.M."/>
            <person name="Mascher T."/>
            <person name="Medema M.H."/>
            <person name="Devos D.P."/>
            <person name="Kaster A.-K."/>
            <person name="Ovreas L."/>
            <person name="Rohde M."/>
            <person name="Galperin M.Y."/>
            <person name="Jogler C."/>
        </authorList>
    </citation>
    <scope>NUCLEOTIDE SEQUENCE [LARGE SCALE GENOMIC DNA]</scope>
    <source>
        <strain evidence="1 2">Pan54</strain>
    </source>
</reference>
<dbReference type="Gene3D" id="3.40.50.150">
    <property type="entry name" value="Vaccinia Virus protein VP39"/>
    <property type="match status" value="1"/>
</dbReference>
<dbReference type="AlphaFoldDB" id="A0A5C5X9J7"/>
<dbReference type="FunFam" id="3.40.50.150:FF:000554">
    <property type="entry name" value="Cation-transporting ATPase"/>
    <property type="match status" value="1"/>
</dbReference>
<dbReference type="EC" id="2.1.1.79" evidence="1"/>
<name>A0A5C5X9J7_9PLAN</name>
<keyword evidence="1" id="KW-0489">Methyltransferase</keyword>
<dbReference type="GO" id="GO:0032259">
    <property type="term" value="P:methylation"/>
    <property type="evidence" value="ECO:0007669"/>
    <property type="project" value="UniProtKB-KW"/>
</dbReference>
<evidence type="ECO:0000313" key="1">
    <source>
        <dbReference type="EMBL" id="TWT59488.1"/>
    </source>
</evidence>
<comment type="caution">
    <text evidence="1">The sequence shown here is derived from an EMBL/GenBank/DDBJ whole genome shotgun (WGS) entry which is preliminary data.</text>
</comment>